<reference evidence="2" key="2">
    <citation type="journal article" date="2022" name="Microb. Genom.">
        <title>A chromosome-scale genome assembly of the tomato pathogen Cladosporium fulvum reveals a compartmentalized genome architecture and the presence of a dispensable chromosome.</title>
        <authorList>
            <person name="Zaccaron A.Z."/>
            <person name="Chen L.H."/>
            <person name="Samaras A."/>
            <person name="Stergiopoulos I."/>
        </authorList>
    </citation>
    <scope>NUCLEOTIDE SEQUENCE</scope>
    <source>
        <strain evidence="2">Race5_Kim</strain>
    </source>
</reference>
<evidence type="ECO:0000313" key="3">
    <source>
        <dbReference type="Proteomes" id="UP000756132"/>
    </source>
</evidence>
<protein>
    <submittedName>
        <fullName evidence="2">Uncharacterized protein</fullName>
    </submittedName>
</protein>
<dbReference type="GeneID" id="71985822"/>
<dbReference type="OMA" id="KEEFMHA"/>
<accession>A0A9Q8LIE6</accession>
<reference evidence="2" key="1">
    <citation type="submission" date="2021-12" db="EMBL/GenBank/DDBJ databases">
        <authorList>
            <person name="Zaccaron A."/>
            <person name="Stergiopoulos I."/>
        </authorList>
    </citation>
    <scope>NUCLEOTIDE SEQUENCE</scope>
    <source>
        <strain evidence="2">Race5_Kim</strain>
    </source>
</reference>
<name>A0A9Q8LIE6_PASFU</name>
<dbReference type="RefSeq" id="XP_047762324.1">
    <property type="nucleotide sequence ID" value="XM_047905092.1"/>
</dbReference>
<organism evidence="2 3">
    <name type="scientific">Passalora fulva</name>
    <name type="common">Tomato leaf mold</name>
    <name type="synonym">Cladosporium fulvum</name>
    <dbReference type="NCBI Taxonomy" id="5499"/>
    <lineage>
        <taxon>Eukaryota</taxon>
        <taxon>Fungi</taxon>
        <taxon>Dikarya</taxon>
        <taxon>Ascomycota</taxon>
        <taxon>Pezizomycotina</taxon>
        <taxon>Dothideomycetes</taxon>
        <taxon>Dothideomycetidae</taxon>
        <taxon>Mycosphaerellales</taxon>
        <taxon>Mycosphaerellaceae</taxon>
        <taxon>Fulvia</taxon>
    </lineage>
</organism>
<dbReference type="Proteomes" id="UP000756132">
    <property type="component" value="Chromosome 5"/>
</dbReference>
<evidence type="ECO:0000313" key="2">
    <source>
        <dbReference type="EMBL" id="UJO17958.1"/>
    </source>
</evidence>
<dbReference type="AlphaFoldDB" id="A0A9Q8LIE6"/>
<feature type="compositionally biased region" description="Low complexity" evidence="1">
    <location>
        <begin position="136"/>
        <end position="146"/>
    </location>
</feature>
<evidence type="ECO:0000256" key="1">
    <source>
        <dbReference type="SAM" id="MobiDB-lite"/>
    </source>
</evidence>
<sequence>MVPPRPALAQSESKARFFERLGLDEGNEFHRRVYAMMKEEAVEGRRRMTESQDVLVPSLRGNASVEPPYSNAQISETVTHREILRIYRLARPETRVVYDLGRDTDRVEEENWVIRWMLWHVFRYRDSRNRNRRVISPSPERSSGSHSGHRPMTSSSDGHHPSSSHYSSSGRPGANANRQSYYWDPVRNAWALSSGR</sequence>
<proteinExistence type="predicted"/>
<feature type="region of interest" description="Disordered" evidence="1">
    <location>
        <begin position="133"/>
        <end position="178"/>
    </location>
</feature>
<dbReference type="OrthoDB" id="4502478at2759"/>
<gene>
    <name evidence="2" type="ORF">CLAFUR5_05944</name>
</gene>
<dbReference type="KEGG" id="ffu:CLAFUR5_05944"/>
<keyword evidence="3" id="KW-1185">Reference proteome</keyword>
<dbReference type="EMBL" id="CP090167">
    <property type="protein sequence ID" value="UJO17958.1"/>
    <property type="molecule type" value="Genomic_DNA"/>
</dbReference>